<reference evidence="2" key="1">
    <citation type="submission" date="2022-11" db="EMBL/GenBank/DDBJ databases">
        <authorList>
            <person name="Petersen C."/>
        </authorList>
    </citation>
    <scope>NUCLEOTIDE SEQUENCE</scope>
    <source>
        <strain evidence="2">IBT 21917</strain>
    </source>
</reference>
<accession>A0A9W9IN54</accession>
<dbReference type="OrthoDB" id="1731983at2759"/>
<gene>
    <name evidence="2" type="ORF">N7492_003180</name>
</gene>
<organism evidence="2 3">
    <name type="scientific">Penicillium capsulatum</name>
    <dbReference type="NCBI Taxonomy" id="69766"/>
    <lineage>
        <taxon>Eukaryota</taxon>
        <taxon>Fungi</taxon>
        <taxon>Dikarya</taxon>
        <taxon>Ascomycota</taxon>
        <taxon>Pezizomycotina</taxon>
        <taxon>Eurotiomycetes</taxon>
        <taxon>Eurotiomycetidae</taxon>
        <taxon>Eurotiales</taxon>
        <taxon>Aspergillaceae</taxon>
        <taxon>Penicillium</taxon>
    </lineage>
</organism>
<evidence type="ECO:0000313" key="2">
    <source>
        <dbReference type="EMBL" id="KAJ5179970.1"/>
    </source>
</evidence>
<proteinExistence type="predicted"/>
<evidence type="ECO:0000313" key="3">
    <source>
        <dbReference type="Proteomes" id="UP001146351"/>
    </source>
</evidence>
<dbReference type="AlphaFoldDB" id="A0A9W9IN54"/>
<dbReference type="Proteomes" id="UP001146351">
    <property type="component" value="Unassembled WGS sequence"/>
</dbReference>
<protein>
    <recommendedName>
        <fullName evidence="1">PRISE-like Rossmann-fold domain-containing protein</fullName>
    </recommendedName>
</protein>
<feature type="domain" description="PRISE-like Rossmann-fold" evidence="1">
    <location>
        <begin position="22"/>
        <end position="85"/>
    </location>
</feature>
<dbReference type="InterPro" id="IPR055222">
    <property type="entry name" value="PRISE-like_Rossmann-fold"/>
</dbReference>
<comment type="caution">
    <text evidence="2">The sequence shown here is derived from an EMBL/GenBank/DDBJ whole genome shotgun (WGS) entry which is preliminary data.</text>
</comment>
<reference evidence="2" key="2">
    <citation type="journal article" date="2023" name="IMA Fungus">
        <title>Comparative genomic study of the Penicillium genus elucidates a diverse pangenome and 15 lateral gene transfer events.</title>
        <authorList>
            <person name="Petersen C."/>
            <person name="Sorensen T."/>
            <person name="Nielsen M.R."/>
            <person name="Sondergaard T.E."/>
            <person name="Sorensen J.L."/>
            <person name="Fitzpatrick D.A."/>
            <person name="Frisvad J.C."/>
            <person name="Nielsen K.L."/>
        </authorList>
    </citation>
    <scope>NUCLEOTIDE SEQUENCE</scope>
    <source>
        <strain evidence="2">IBT 21917</strain>
    </source>
</reference>
<name>A0A9W9IN54_9EURO</name>
<evidence type="ECO:0000259" key="1">
    <source>
        <dbReference type="Pfam" id="PF22917"/>
    </source>
</evidence>
<dbReference type="Gene3D" id="3.40.50.720">
    <property type="entry name" value="NAD(P)-binding Rossmann-like Domain"/>
    <property type="match status" value="1"/>
</dbReference>
<dbReference type="Pfam" id="PF22917">
    <property type="entry name" value="PRISE"/>
    <property type="match status" value="1"/>
</dbReference>
<dbReference type="EMBL" id="JAPQKO010000002">
    <property type="protein sequence ID" value="KAJ5179970.1"/>
    <property type="molecule type" value="Genomic_DNA"/>
</dbReference>
<keyword evidence="3" id="KW-1185">Reference proteome</keyword>
<sequence length="113" mass="12362">MFGDQWIGLGQPVVDRLPLAWSPGSFSKVTAIANRPFTAEEANWSKDSRLQIVSGADLLMGNVASLRQALPEKVSSPETVSHIYYAGEYGWGVSIAVFRLGNSRFQHIVLQGI</sequence>